<dbReference type="EMBL" id="JACVVK020000031">
    <property type="protein sequence ID" value="KAK7501519.1"/>
    <property type="molecule type" value="Genomic_DNA"/>
</dbReference>
<accession>A0ABD0LR73</accession>
<dbReference type="Proteomes" id="UP001519460">
    <property type="component" value="Unassembled WGS sequence"/>
</dbReference>
<comment type="caution">
    <text evidence="1">The sequence shown here is derived from an EMBL/GenBank/DDBJ whole genome shotgun (WGS) entry which is preliminary data.</text>
</comment>
<gene>
    <name evidence="1" type="ORF">BaRGS_00007323</name>
</gene>
<keyword evidence="2" id="KW-1185">Reference proteome</keyword>
<dbReference type="AlphaFoldDB" id="A0ABD0LR73"/>
<proteinExistence type="predicted"/>
<sequence length="61" mass="6808">MEFGKRTIVQGLFYAFLSKRKSKSKVSRVAREPPVSLRGCDRNTAAANTTEFSRPFSLAVV</sequence>
<organism evidence="1 2">
    <name type="scientific">Batillaria attramentaria</name>
    <dbReference type="NCBI Taxonomy" id="370345"/>
    <lineage>
        <taxon>Eukaryota</taxon>
        <taxon>Metazoa</taxon>
        <taxon>Spiralia</taxon>
        <taxon>Lophotrochozoa</taxon>
        <taxon>Mollusca</taxon>
        <taxon>Gastropoda</taxon>
        <taxon>Caenogastropoda</taxon>
        <taxon>Sorbeoconcha</taxon>
        <taxon>Cerithioidea</taxon>
        <taxon>Batillariidae</taxon>
        <taxon>Batillaria</taxon>
    </lineage>
</organism>
<protein>
    <submittedName>
        <fullName evidence="1">Uncharacterized protein</fullName>
    </submittedName>
</protein>
<feature type="non-terminal residue" evidence="1">
    <location>
        <position position="61"/>
    </location>
</feature>
<reference evidence="1 2" key="1">
    <citation type="journal article" date="2023" name="Sci. Data">
        <title>Genome assembly of the Korean intertidal mud-creeper Batillaria attramentaria.</title>
        <authorList>
            <person name="Patra A.K."/>
            <person name="Ho P.T."/>
            <person name="Jun S."/>
            <person name="Lee S.J."/>
            <person name="Kim Y."/>
            <person name="Won Y.J."/>
        </authorList>
    </citation>
    <scope>NUCLEOTIDE SEQUENCE [LARGE SCALE GENOMIC DNA]</scope>
    <source>
        <strain evidence="1">Wonlab-2016</strain>
    </source>
</reference>
<evidence type="ECO:0000313" key="2">
    <source>
        <dbReference type="Proteomes" id="UP001519460"/>
    </source>
</evidence>
<evidence type="ECO:0000313" key="1">
    <source>
        <dbReference type="EMBL" id="KAK7501519.1"/>
    </source>
</evidence>
<name>A0ABD0LR73_9CAEN</name>